<organism evidence="1 2">
    <name type="scientific">Schistosoma mattheei</name>
    <dbReference type="NCBI Taxonomy" id="31246"/>
    <lineage>
        <taxon>Eukaryota</taxon>
        <taxon>Metazoa</taxon>
        <taxon>Spiralia</taxon>
        <taxon>Lophotrochozoa</taxon>
        <taxon>Platyhelminthes</taxon>
        <taxon>Trematoda</taxon>
        <taxon>Digenea</taxon>
        <taxon>Strigeidida</taxon>
        <taxon>Schistosomatoidea</taxon>
        <taxon>Schistosomatidae</taxon>
        <taxon>Schistosoma</taxon>
    </lineage>
</organism>
<dbReference type="EMBL" id="UZAL01036041">
    <property type="protein sequence ID" value="VDP68995.1"/>
    <property type="molecule type" value="Genomic_DNA"/>
</dbReference>
<accession>A0A3P8GQY0</accession>
<reference evidence="1 2" key="1">
    <citation type="submission" date="2018-11" db="EMBL/GenBank/DDBJ databases">
        <authorList>
            <consortium name="Pathogen Informatics"/>
        </authorList>
    </citation>
    <scope>NUCLEOTIDE SEQUENCE [LARGE SCALE GENOMIC DNA]</scope>
    <source>
        <strain>Denwood</strain>
        <strain evidence="2">Zambia</strain>
    </source>
</reference>
<dbReference type="Proteomes" id="UP000269396">
    <property type="component" value="Unassembled WGS sequence"/>
</dbReference>
<sequence length="67" mass="8047">MLLKYTENTIDRDGWWLTVKFRMPSRLIWDSLDECTCIPELIFTPRLETSIIHFKRHSVIHLATDSR</sequence>
<protein>
    <submittedName>
        <fullName evidence="1">Uncharacterized protein</fullName>
    </submittedName>
</protein>
<dbReference type="AlphaFoldDB" id="A0A3P8GQY0"/>
<evidence type="ECO:0000313" key="1">
    <source>
        <dbReference type="EMBL" id="VDP68995.1"/>
    </source>
</evidence>
<gene>
    <name evidence="1" type="ORF">SMTD_LOCUS15586</name>
</gene>
<proteinExistence type="predicted"/>
<name>A0A3P8GQY0_9TREM</name>
<keyword evidence="2" id="KW-1185">Reference proteome</keyword>
<evidence type="ECO:0000313" key="2">
    <source>
        <dbReference type="Proteomes" id="UP000269396"/>
    </source>
</evidence>